<sequence length="248" mass="28918">MTGKITFTLDTDPVSKRMEVLILDHSNNKFLPVEVSTATELIDCDYKDLLNPYMIFYINVCRAINTAKKKKQFRHFSDSFKDIPHLWEIAPKDVKDTYDRLYIGYRKLKPKIIKFVSCNQNLNDMNPETQSGKTEEIVQNLITQSEETYQEITLAQSGETEDFQEFTQDLIAQSEVPQESFFDLITQSDDLNTQSGGIQFLYAENNLLTFLDNNLENFEFSSSRPLSDHEETSSQYMEDNYIFRNEWG</sequence>
<evidence type="ECO:0000313" key="1">
    <source>
        <dbReference type="EMBL" id="CAG8464242.1"/>
    </source>
</evidence>
<protein>
    <submittedName>
        <fullName evidence="1">10789_t:CDS:1</fullName>
    </submittedName>
</protein>
<reference evidence="1" key="1">
    <citation type="submission" date="2021-06" db="EMBL/GenBank/DDBJ databases">
        <authorList>
            <person name="Kallberg Y."/>
            <person name="Tangrot J."/>
            <person name="Rosling A."/>
        </authorList>
    </citation>
    <scope>NUCLEOTIDE SEQUENCE</scope>
    <source>
        <strain evidence="1">87-6 pot B 2015</strain>
    </source>
</reference>
<dbReference type="AlphaFoldDB" id="A0A9N8VXZ5"/>
<accession>A0A9N8VXZ5</accession>
<dbReference type="EMBL" id="CAJVPP010000277">
    <property type="protein sequence ID" value="CAG8464242.1"/>
    <property type="molecule type" value="Genomic_DNA"/>
</dbReference>
<keyword evidence="2" id="KW-1185">Reference proteome</keyword>
<proteinExistence type="predicted"/>
<gene>
    <name evidence="1" type="ORF">FMOSSE_LOCUS2195</name>
</gene>
<comment type="caution">
    <text evidence="1">The sequence shown here is derived from an EMBL/GenBank/DDBJ whole genome shotgun (WGS) entry which is preliminary data.</text>
</comment>
<name>A0A9N8VXZ5_FUNMO</name>
<organism evidence="1 2">
    <name type="scientific">Funneliformis mosseae</name>
    <name type="common">Endomycorrhizal fungus</name>
    <name type="synonym">Glomus mosseae</name>
    <dbReference type="NCBI Taxonomy" id="27381"/>
    <lineage>
        <taxon>Eukaryota</taxon>
        <taxon>Fungi</taxon>
        <taxon>Fungi incertae sedis</taxon>
        <taxon>Mucoromycota</taxon>
        <taxon>Glomeromycotina</taxon>
        <taxon>Glomeromycetes</taxon>
        <taxon>Glomerales</taxon>
        <taxon>Glomeraceae</taxon>
        <taxon>Funneliformis</taxon>
    </lineage>
</organism>
<dbReference type="Proteomes" id="UP000789375">
    <property type="component" value="Unassembled WGS sequence"/>
</dbReference>
<evidence type="ECO:0000313" key="2">
    <source>
        <dbReference type="Proteomes" id="UP000789375"/>
    </source>
</evidence>